<dbReference type="EMBL" id="JASNQZ010000006">
    <property type="protein sequence ID" value="KAL0955430.1"/>
    <property type="molecule type" value="Genomic_DNA"/>
</dbReference>
<protein>
    <submittedName>
        <fullName evidence="1">Uncharacterized protein</fullName>
    </submittedName>
</protein>
<gene>
    <name evidence="1" type="ORF">HGRIS_001676</name>
</gene>
<dbReference type="Proteomes" id="UP001556367">
    <property type="component" value="Unassembled WGS sequence"/>
</dbReference>
<comment type="caution">
    <text evidence="1">The sequence shown here is derived from an EMBL/GenBank/DDBJ whole genome shotgun (WGS) entry which is preliminary data.</text>
</comment>
<organism evidence="1 2">
    <name type="scientific">Hohenbuehelia grisea</name>
    <dbReference type="NCBI Taxonomy" id="104357"/>
    <lineage>
        <taxon>Eukaryota</taxon>
        <taxon>Fungi</taxon>
        <taxon>Dikarya</taxon>
        <taxon>Basidiomycota</taxon>
        <taxon>Agaricomycotina</taxon>
        <taxon>Agaricomycetes</taxon>
        <taxon>Agaricomycetidae</taxon>
        <taxon>Agaricales</taxon>
        <taxon>Pleurotineae</taxon>
        <taxon>Pleurotaceae</taxon>
        <taxon>Hohenbuehelia</taxon>
    </lineage>
</organism>
<accession>A0ABR3JI42</accession>
<name>A0ABR3JI42_9AGAR</name>
<keyword evidence="2" id="KW-1185">Reference proteome</keyword>
<evidence type="ECO:0000313" key="2">
    <source>
        <dbReference type="Proteomes" id="UP001556367"/>
    </source>
</evidence>
<reference evidence="2" key="1">
    <citation type="submission" date="2024-06" db="EMBL/GenBank/DDBJ databases">
        <title>Multi-omics analyses provide insights into the biosynthesis of the anticancer antibiotic pleurotin in Hohenbuehelia grisea.</title>
        <authorList>
            <person name="Weaver J.A."/>
            <person name="Alberti F."/>
        </authorList>
    </citation>
    <scope>NUCLEOTIDE SEQUENCE [LARGE SCALE GENOMIC DNA]</scope>
    <source>
        <strain evidence="2">T-177</strain>
    </source>
</reference>
<proteinExistence type="predicted"/>
<sequence>MDSVVEIYITIPNTVGRSAPRHNSSVSVIQFAWRRKAVPAGHRYKEQRFWTTTSHQERSRLLVLIAVRQVPL</sequence>
<evidence type="ECO:0000313" key="1">
    <source>
        <dbReference type="EMBL" id="KAL0955430.1"/>
    </source>
</evidence>